<name>A0A7S3ZYX7_9STRA</name>
<feature type="region of interest" description="Disordered" evidence="1">
    <location>
        <begin position="50"/>
        <end position="124"/>
    </location>
</feature>
<sequence length="160" mass="17066">MLRTALRRARPASSVAPRRGIASGQNLLQLSTSDLQPARTWDAAEADGVCAASGNAPSPPSQLFSVELRRSPAGRARREHGARGAPSSTRPTHTPRLGFADAADTRRAQASPARPSSNCSKGGKWCCSRCPAPLPECARRGTCPRSRNSSMNFNRRASMK</sequence>
<evidence type="ECO:0000256" key="1">
    <source>
        <dbReference type="SAM" id="MobiDB-lite"/>
    </source>
</evidence>
<feature type="compositionally biased region" description="Low complexity" evidence="1">
    <location>
        <begin position="145"/>
        <end position="160"/>
    </location>
</feature>
<protein>
    <submittedName>
        <fullName evidence="2">Uncharacterized protein</fullName>
    </submittedName>
</protein>
<evidence type="ECO:0000313" key="2">
    <source>
        <dbReference type="EMBL" id="CAE0698625.1"/>
    </source>
</evidence>
<feature type="region of interest" description="Disordered" evidence="1">
    <location>
        <begin position="1"/>
        <end position="26"/>
    </location>
</feature>
<dbReference type="AlphaFoldDB" id="A0A7S3ZYX7"/>
<feature type="compositionally biased region" description="Basic residues" evidence="1">
    <location>
        <begin position="1"/>
        <end position="10"/>
    </location>
</feature>
<feature type="region of interest" description="Disordered" evidence="1">
    <location>
        <begin position="140"/>
        <end position="160"/>
    </location>
</feature>
<gene>
    <name evidence="2" type="ORF">PCAL00307_LOCUS14061</name>
</gene>
<dbReference type="EMBL" id="HBIW01016305">
    <property type="protein sequence ID" value="CAE0698625.1"/>
    <property type="molecule type" value="Transcribed_RNA"/>
</dbReference>
<accession>A0A7S3ZYX7</accession>
<reference evidence="2" key="1">
    <citation type="submission" date="2021-01" db="EMBL/GenBank/DDBJ databases">
        <authorList>
            <person name="Corre E."/>
            <person name="Pelletier E."/>
            <person name="Niang G."/>
            <person name="Scheremetjew M."/>
            <person name="Finn R."/>
            <person name="Kale V."/>
            <person name="Holt S."/>
            <person name="Cochrane G."/>
            <person name="Meng A."/>
            <person name="Brown T."/>
            <person name="Cohen L."/>
        </authorList>
    </citation>
    <scope>NUCLEOTIDE SEQUENCE</scope>
    <source>
        <strain evidence="2">CCMP1756</strain>
    </source>
</reference>
<proteinExistence type="predicted"/>
<organism evidence="2">
    <name type="scientific">Pelagomonas calceolata</name>
    <dbReference type="NCBI Taxonomy" id="35677"/>
    <lineage>
        <taxon>Eukaryota</taxon>
        <taxon>Sar</taxon>
        <taxon>Stramenopiles</taxon>
        <taxon>Ochrophyta</taxon>
        <taxon>Pelagophyceae</taxon>
        <taxon>Pelagomonadales</taxon>
        <taxon>Pelagomonadaceae</taxon>
        <taxon>Pelagomonas</taxon>
    </lineage>
</organism>